<reference evidence="2 3" key="1">
    <citation type="submission" date="2017-10" db="EMBL/GenBank/DDBJ databases">
        <title>Genomics of the genus Arcobacter.</title>
        <authorList>
            <person name="Perez-Cataluna A."/>
            <person name="Figueras M.J."/>
        </authorList>
    </citation>
    <scope>NUCLEOTIDE SEQUENCE [LARGE SCALE GENOMIC DNA]</scope>
    <source>
        <strain evidence="2 3">CECT 9230</strain>
    </source>
</reference>
<evidence type="ECO:0008006" key="4">
    <source>
        <dbReference type="Google" id="ProtNLM"/>
    </source>
</evidence>
<comment type="caution">
    <text evidence="2">The sequence shown here is derived from an EMBL/GenBank/DDBJ whole genome shotgun (WGS) entry which is preliminary data.</text>
</comment>
<evidence type="ECO:0000313" key="3">
    <source>
        <dbReference type="Proteomes" id="UP000252669"/>
    </source>
</evidence>
<proteinExistence type="predicted"/>
<evidence type="ECO:0000313" key="2">
    <source>
        <dbReference type="EMBL" id="RBQ27949.1"/>
    </source>
</evidence>
<keyword evidence="3" id="KW-1185">Reference proteome</keyword>
<dbReference type="RefSeq" id="WP_113895434.1">
    <property type="nucleotide sequence ID" value="NZ_JANJGA010000029.1"/>
</dbReference>
<dbReference type="Proteomes" id="UP000252669">
    <property type="component" value="Unassembled WGS sequence"/>
</dbReference>
<gene>
    <name evidence="2" type="ORF">CRU91_11875</name>
</gene>
<feature type="transmembrane region" description="Helical" evidence="1">
    <location>
        <begin position="56"/>
        <end position="72"/>
    </location>
</feature>
<protein>
    <recommendedName>
        <fullName evidence="4">DUF304 domain-containing protein</fullName>
    </recommendedName>
</protein>
<evidence type="ECO:0000256" key="1">
    <source>
        <dbReference type="SAM" id="Phobius"/>
    </source>
</evidence>
<dbReference type="AlphaFoldDB" id="A0A366MR29"/>
<keyword evidence="1" id="KW-0812">Transmembrane</keyword>
<keyword evidence="1" id="KW-1133">Transmembrane helix</keyword>
<sequence>MNKDFNIFNLQNSKNETVADFRNAQINNPIFIFFSSITNTKEDINIRKVFYKNREIIKISAILFPLILYVSVTTSFGFEEIFLYFSLPYNKFIFFISYVLFFIVYFYFLIRHRWLLDKGFLKYENEKILFTYNNEFEEINYLDISKVEKEKSFVSGITFFIYTKNDKKPKIKFNFYNYKNVLTFEDKLKNKNISIDNL</sequence>
<feature type="transmembrane region" description="Helical" evidence="1">
    <location>
        <begin position="92"/>
        <end position="110"/>
    </location>
</feature>
<accession>A0A366MR29</accession>
<name>A0A366MR29_9BACT</name>
<organism evidence="2 3">
    <name type="scientific">Aliarcobacter vitoriensis</name>
    <dbReference type="NCBI Taxonomy" id="2011099"/>
    <lineage>
        <taxon>Bacteria</taxon>
        <taxon>Pseudomonadati</taxon>
        <taxon>Campylobacterota</taxon>
        <taxon>Epsilonproteobacteria</taxon>
        <taxon>Campylobacterales</taxon>
        <taxon>Arcobacteraceae</taxon>
        <taxon>Aliarcobacter</taxon>
    </lineage>
</organism>
<keyword evidence="1" id="KW-0472">Membrane</keyword>
<dbReference type="EMBL" id="PDKB01000031">
    <property type="protein sequence ID" value="RBQ27949.1"/>
    <property type="molecule type" value="Genomic_DNA"/>
</dbReference>